<dbReference type="AlphaFoldDB" id="A0AAN6GHP6"/>
<feature type="compositionally biased region" description="Low complexity" evidence="1">
    <location>
        <begin position="44"/>
        <end position="67"/>
    </location>
</feature>
<keyword evidence="2" id="KW-0812">Transmembrane</keyword>
<feature type="transmembrane region" description="Helical" evidence="2">
    <location>
        <begin position="189"/>
        <end position="212"/>
    </location>
</feature>
<evidence type="ECO:0000313" key="3">
    <source>
        <dbReference type="EMBL" id="KAK0539968.1"/>
    </source>
</evidence>
<protein>
    <submittedName>
        <fullName evidence="3">Uncharacterized protein</fullName>
    </submittedName>
</protein>
<organism evidence="3 4">
    <name type="scientific">Tilletia horrida</name>
    <dbReference type="NCBI Taxonomy" id="155126"/>
    <lineage>
        <taxon>Eukaryota</taxon>
        <taxon>Fungi</taxon>
        <taxon>Dikarya</taxon>
        <taxon>Basidiomycota</taxon>
        <taxon>Ustilaginomycotina</taxon>
        <taxon>Exobasidiomycetes</taxon>
        <taxon>Tilletiales</taxon>
        <taxon>Tilletiaceae</taxon>
        <taxon>Tilletia</taxon>
    </lineage>
</organism>
<gene>
    <name evidence="3" type="ORF">OC842_000712</name>
</gene>
<feature type="region of interest" description="Disordered" evidence="1">
    <location>
        <begin position="18"/>
        <end position="89"/>
    </location>
</feature>
<name>A0AAN6GHP6_9BASI</name>
<proteinExistence type="predicted"/>
<sequence>MDPLDADSSSFTWSALNADSDIFSDGPGGGGSSSGSGGGGVVKPGGNNPASGSGSSSQGRQPEGGSPLQIPPAPTSVPVPSPQPTIVNRPSGFVTVVTTRTFALPTAIVSASSSTSAPAPSLKPAPSTSTLPPSAIASISSALASVAASSLSASLATPSIHAGPLKNITTDASAGDNDAPVPLRRNAPLLLLLVLGCLVGAATIMASLAWLCRVTDSRKRAKKKARLNQASWDPDASSSVFDGAGSSVLGSSLLGGTAGGHLGPPLAPAEHGATTSSSWWVLGDGSKRTASPSLMEYEYDTKDEKYEAERDNESAIFMDGVVPEPVSVCVPAAAAFEPDSHRHGASTRQHRRPGSILSGLGVGARPLPSLGFGSRFSRQPAAPAGPTITQRHVSAQSQYTLPPLAFQDFSDVGAEAAPPPPPKRMSAGLGSSERQHAVSRRDSKKISSEVSAYTHSSRTGSMRYSAGASRRSTNFGPNPHLDIIAATPSLVGGHGGEDTGTVIEYHERERGADPYTSLPASRNTYRHSYGQAPAAPLAPLTAAAAASGDNRSHPNSRQSSWEREMRLHGHSPLRPPVAQHPHGGAGGGGRREPSAGALAAAHSGSRNAIYAGSGVPSSFLDPFARCGTPRIDGGGGGGGGLGAAGPPDIARVSTPVLSPLLNQLMHGGGPPDLGMARPGTPSSLLAGRGGRRAFGT</sequence>
<feature type="compositionally biased region" description="Polar residues" evidence="1">
    <location>
        <begin position="448"/>
        <end position="462"/>
    </location>
</feature>
<keyword evidence="4" id="KW-1185">Reference proteome</keyword>
<feature type="region of interest" description="Disordered" evidence="1">
    <location>
        <begin position="411"/>
        <end position="478"/>
    </location>
</feature>
<evidence type="ECO:0000313" key="4">
    <source>
        <dbReference type="Proteomes" id="UP001176521"/>
    </source>
</evidence>
<keyword evidence="2" id="KW-1133">Transmembrane helix</keyword>
<feature type="compositionally biased region" description="Gly residues" evidence="1">
    <location>
        <begin position="26"/>
        <end position="43"/>
    </location>
</feature>
<dbReference type="EMBL" id="JAPDMQ010000021">
    <property type="protein sequence ID" value="KAK0539968.1"/>
    <property type="molecule type" value="Genomic_DNA"/>
</dbReference>
<feature type="region of interest" description="Disordered" evidence="1">
    <location>
        <begin position="543"/>
        <end position="600"/>
    </location>
</feature>
<keyword evidence="2" id="KW-0472">Membrane</keyword>
<feature type="compositionally biased region" description="Pro residues" evidence="1">
    <location>
        <begin position="69"/>
        <end position="83"/>
    </location>
</feature>
<feature type="region of interest" description="Disordered" evidence="1">
    <location>
        <begin position="338"/>
        <end position="393"/>
    </location>
</feature>
<feature type="compositionally biased region" description="Basic residues" evidence="1">
    <location>
        <begin position="343"/>
        <end position="353"/>
    </location>
</feature>
<accession>A0AAN6GHP6</accession>
<reference evidence="3" key="1">
    <citation type="journal article" date="2023" name="PhytoFront">
        <title>Draft Genome Resources of Seven Strains of Tilletia horrida, Causal Agent of Kernel Smut of Rice.</title>
        <authorList>
            <person name="Khanal S."/>
            <person name="Antony Babu S."/>
            <person name="Zhou X.G."/>
        </authorList>
    </citation>
    <scope>NUCLEOTIDE SEQUENCE</scope>
    <source>
        <strain evidence="3">TX3</strain>
    </source>
</reference>
<feature type="compositionally biased region" description="Basic and acidic residues" evidence="1">
    <location>
        <begin position="433"/>
        <end position="447"/>
    </location>
</feature>
<comment type="caution">
    <text evidence="3">The sequence shown here is derived from an EMBL/GenBank/DDBJ whole genome shotgun (WGS) entry which is preliminary data.</text>
</comment>
<dbReference type="Proteomes" id="UP001176521">
    <property type="component" value="Unassembled WGS sequence"/>
</dbReference>
<evidence type="ECO:0000256" key="1">
    <source>
        <dbReference type="SAM" id="MobiDB-lite"/>
    </source>
</evidence>
<evidence type="ECO:0000256" key="2">
    <source>
        <dbReference type="SAM" id="Phobius"/>
    </source>
</evidence>